<dbReference type="InterPro" id="IPR002034">
    <property type="entry name" value="AIPM/Hcit_synth_CS"/>
</dbReference>
<dbReference type="FunFam" id="1.10.238.260:FF:000003">
    <property type="entry name" value="2-isopropylmalate synthase 1 chloroplastic"/>
    <property type="match status" value="1"/>
</dbReference>
<evidence type="ECO:0000256" key="4">
    <source>
        <dbReference type="ARBA" id="ARBA00004689"/>
    </source>
</evidence>
<name>A0AAU9SJ01_THLAR</name>
<evidence type="ECO:0000313" key="20">
    <source>
        <dbReference type="EMBL" id="CAH2067185.1"/>
    </source>
</evidence>
<dbReference type="InterPro" id="IPR018499">
    <property type="entry name" value="Tetraspanin/Peripherin"/>
</dbReference>
<comment type="catalytic activity">
    <reaction evidence="1">
        <text>3-methyl-2-oxobutanoate + acetyl-CoA + H2O = (2S)-2-isopropylmalate + CoA + H(+)</text>
        <dbReference type="Rhea" id="RHEA:21524"/>
        <dbReference type="ChEBI" id="CHEBI:1178"/>
        <dbReference type="ChEBI" id="CHEBI:11851"/>
        <dbReference type="ChEBI" id="CHEBI:15377"/>
        <dbReference type="ChEBI" id="CHEBI:15378"/>
        <dbReference type="ChEBI" id="CHEBI:57287"/>
        <dbReference type="ChEBI" id="CHEBI:57288"/>
        <dbReference type="EC" id="2.3.3.13"/>
    </reaction>
</comment>
<sequence>PDTVPSPPPAHYHLSPSVSLSLAQVSIAMASSILRSPNLTSPSLGVPSIPAFSSSFSPLSSLHLRSNHHRSVRSVSLSAAGKLRLSCSLSDSSPLPPYSPRRRPEYTPNRISDPNYVRIFDTTLRDGEQSPGATLTSKEKLDIARQLAKLGVDIIEAGFPAASKDDFEAVKTIAETVGNTVDENGYVPVICGLSRCNKKDIETAWEAVKYATRPRIHTFIATSDIHLKYKLKKSKEEVIEIARNMVRFARSLGCEDVEFSPEDAGRSEREYLYEILGEVIKAGATTLNIPDTVGITLPSEFGQLIADIKANTPGIQNVIISTHCQNDLGLSTANTLAGAHSGARQVEVTINGIGERAGNASLEEVVMAIKCRGDHVLGGLYTGIDTRHIVMTSKMVEEYTGMQTQPHKAIVGANAFAHESGIHQDGMLKHKGTYEIMCPEEIGLERSNEAGIVLGKLSGRHALRDRLNELGYELNDEQLRNLFWRFKSVAEQKKRVTDADLIALVSDEVFQPEAVWKLLDMQITCGTLGLSTSTVKLADSDGKEHVACSVGTGPVDAAYKAVDLIVKEPATLLEYSMNAVTEGIDAIATTRVLIRGDNNYSSTNAVTGESVQRTFSGAGAGMDIVVSSVKAYVGALNKMLSFKEHSSTTLSKTPLETNKGFHALEVLRNSKMSEVQSGLFTMSTIILICIGLSMMGTGLYQKSTVSPCIQETPGQFVFLGWILLLIPQIGLYGICCRSKRLFVYFFYGMVVVILIVTGYSIKCFVYNTTFGIAKNPAEDHRTVNQLLGRLVSPEKFRRVTTCIVHTHDCNFNASKNSNVWRYCCAQPVGCGDETMFDKPGEWSWKQQYQQNQVPEECSYDYCLSCRGCQLSILKAIVHQWKYLSMFSYPTLVLSCISLAMAWFLKETINQVDDYRGSYS</sequence>
<comment type="subcellular location">
    <subcellularLocation>
        <location evidence="2">Membrane</location>
        <topology evidence="2">Multi-pass membrane protein</topology>
    </subcellularLocation>
    <subcellularLocation>
        <location evidence="3">Plastid</location>
    </subcellularLocation>
</comment>
<comment type="function">
    <text evidence="16">Catalyzes the condensation of the acetyl group of acetyl-CoA with 3-methyl-2-oxobutanoate (2-oxoisovalerate) to form 3-carboxy-3-hydroxy-4-methylpentanoate (2-isopropylmalate). Involved in Leu biosynthesis, but does not participate in the chain elongation of glucosinolates.</text>
</comment>
<dbReference type="FunFam" id="3.20.20.70:FF:000010">
    <property type="entry name" value="2-isopropylmalate synthase"/>
    <property type="match status" value="1"/>
</dbReference>
<evidence type="ECO:0000256" key="5">
    <source>
        <dbReference type="ARBA" id="ARBA00009396"/>
    </source>
</evidence>
<dbReference type="HAMAP" id="MF_01025">
    <property type="entry name" value="LeuA_type1"/>
    <property type="match status" value="1"/>
</dbReference>
<dbReference type="Pfam" id="PF08502">
    <property type="entry name" value="LeuA_dimer"/>
    <property type="match status" value="1"/>
</dbReference>
<evidence type="ECO:0000256" key="14">
    <source>
        <dbReference type="ARBA" id="ARBA00023136"/>
    </source>
</evidence>
<keyword evidence="14 18" id="KW-0472">Membrane</keyword>
<keyword evidence="11" id="KW-0479">Metal-binding</keyword>
<dbReference type="GO" id="GO:0016020">
    <property type="term" value="C:membrane"/>
    <property type="evidence" value="ECO:0007669"/>
    <property type="project" value="UniProtKB-SubCell"/>
</dbReference>
<dbReference type="InterPro" id="IPR036230">
    <property type="entry name" value="LeuA_allosteric_dom_sf"/>
</dbReference>
<dbReference type="AlphaFoldDB" id="A0AAU9SJ01"/>
<evidence type="ECO:0000256" key="6">
    <source>
        <dbReference type="ARBA" id="ARBA00012973"/>
    </source>
</evidence>
<evidence type="ECO:0000256" key="15">
    <source>
        <dbReference type="ARBA" id="ARBA00023304"/>
    </source>
</evidence>
<evidence type="ECO:0000256" key="9">
    <source>
        <dbReference type="ARBA" id="ARBA00022679"/>
    </source>
</evidence>
<dbReference type="InterPro" id="IPR050073">
    <property type="entry name" value="2-IPM_HCS-like"/>
</dbReference>
<evidence type="ECO:0000256" key="2">
    <source>
        <dbReference type="ARBA" id="ARBA00004141"/>
    </source>
</evidence>
<dbReference type="Gene3D" id="1.10.238.260">
    <property type="match status" value="1"/>
</dbReference>
<dbReference type="NCBIfam" id="TIGR00973">
    <property type="entry name" value="leuA_bact"/>
    <property type="match status" value="1"/>
</dbReference>
<comment type="similarity">
    <text evidence="5">Belongs to the alpha-IPM synthase/homocitrate synthase family. LeuA type 1 subfamily.</text>
</comment>
<dbReference type="PANTHER" id="PTHR10277:SF9">
    <property type="entry name" value="2-ISOPROPYLMALATE SYNTHASE 1, CHLOROPLASTIC-RELATED"/>
    <property type="match status" value="1"/>
</dbReference>
<evidence type="ECO:0000256" key="1">
    <source>
        <dbReference type="ARBA" id="ARBA00000064"/>
    </source>
</evidence>
<feature type="transmembrane region" description="Helical" evidence="18">
    <location>
        <begin position="741"/>
        <end position="761"/>
    </location>
</feature>
<evidence type="ECO:0000256" key="10">
    <source>
        <dbReference type="ARBA" id="ARBA00022692"/>
    </source>
</evidence>
<dbReference type="Gene3D" id="3.20.20.70">
    <property type="entry name" value="Aldolase class I"/>
    <property type="match status" value="1"/>
</dbReference>
<evidence type="ECO:0000256" key="11">
    <source>
        <dbReference type="ARBA" id="ARBA00022723"/>
    </source>
</evidence>
<dbReference type="InterPro" id="IPR013785">
    <property type="entry name" value="Aldolase_TIM"/>
</dbReference>
<keyword evidence="21" id="KW-1185">Reference proteome</keyword>
<evidence type="ECO:0000256" key="12">
    <source>
        <dbReference type="ARBA" id="ARBA00022946"/>
    </source>
</evidence>
<dbReference type="CDD" id="cd07940">
    <property type="entry name" value="DRE_TIM_IPMS"/>
    <property type="match status" value="1"/>
</dbReference>
<feature type="domain" description="2-isopropylmalate synthase LeuA allosteric (dimerisation)" evidence="19">
    <location>
        <begin position="495"/>
        <end position="640"/>
    </location>
</feature>
<keyword evidence="8" id="KW-0028">Amino-acid biosynthesis</keyword>
<protein>
    <recommendedName>
        <fullName evidence="6">2-isopropylmalate synthase</fullName>
        <ecNumber evidence="6">2.3.3.13</ecNumber>
    </recommendedName>
</protein>
<evidence type="ECO:0000256" key="17">
    <source>
        <dbReference type="SAM" id="MobiDB-lite"/>
    </source>
</evidence>
<dbReference type="PANTHER" id="PTHR10277">
    <property type="entry name" value="HOMOCITRATE SYNTHASE-RELATED"/>
    <property type="match status" value="1"/>
</dbReference>
<organism evidence="20 21">
    <name type="scientific">Thlaspi arvense</name>
    <name type="common">Field penny-cress</name>
    <dbReference type="NCBI Taxonomy" id="13288"/>
    <lineage>
        <taxon>Eukaryota</taxon>
        <taxon>Viridiplantae</taxon>
        <taxon>Streptophyta</taxon>
        <taxon>Embryophyta</taxon>
        <taxon>Tracheophyta</taxon>
        <taxon>Spermatophyta</taxon>
        <taxon>Magnoliopsida</taxon>
        <taxon>eudicotyledons</taxon>
        <taxon>Gunneridae</taxon>
        <taxon>Pentapetalae</taxon>
        <taxon>rosids</taxon>
        <taxon>malvids</taxon>
        <taxon>Brassicales</taxon>
        <taxon>Brassicaceae</taxon>
        <taxon>Thlaspideae</taxon>
        <taxon>Thlaspi</taxon>
    </lineage>
</organism>
<dbReference type="Proteomes" id="UP000836841">
    <property type="component" value="Chromosome 5"/>
</dbReference>
<accession>A0AAU9SJ01</accession>
<dbReference type="NCBIfam" id="NF002086">
    <property type="entry name" value="PRK00915.1-3"/>
    <property type="match status" value="1"/>
</dbReference>
<keyword evidence="13 18" id="KW-1133">Transmembrane helix</keyword>
<dbReference type="Gene3D" id="3.30.160.270">
    <property type="match status" value="1"/>
</dbReference>
<dbReference type="InterPro" id="IPR005671">
    <property type="entry name" value="LeuA_bact_synth"/>
</dbReference>
<dbReference type="SUPFAM" id="SSF51569">
    <property type="entry name" value="Aldolase"/>
    <property type="match status" value="1"/>
</dbReference>
<keyword evidence="10 18" id="KW-0812">Transmembrane</keyword>
<evidence type="ECO:0000256" key="13">
    <source>
        <dbReference type="ARBA" id="ARBA00022989"/>
    </source>
</evidence>
<gene>
    <name evidence="20" type="ORF">TAV2_LOCUS16327</name>
</gene>
<dbReference type="SUPFAM" id="SSF110921">
    <property type="entry name" value="2-isopropylmalate synthase LeuA, allosteric (dimerisation) domain"/>
    <property type="match status" value="1"/>
</dbReference>
<dbReference type="GO" id="GO:0046872">
    <property type="term" value="F:metal ion binding"/>
    <property type="evidence" value="ECO:0007669"/>
    <property type="project" value="UniProtKB-KW"/>
</dbReference>
<feature type="transmembrane region" description="Helical" evidence="18">
    <location>
        <begin position="886"/>
        <end position="904"/>
    </location>
</feature>
<keyword evidence="7" id="KW-0432">Leucine biosynthesis</keyword>
<feature type="region of interest" description="Disordered" evidence="17">
    <location>
        <begin position="90"/>
        <end position="110"/>
    </location>
</feature>
<dbReference type="Pfam" id="PF00335">
    <property type="entry name" value="Tetraspanin"/>
    <property type="match status" value="1"/>
</dbReference>
<dbReference type="InterPro" id="IPR054691">
    <property type="entry name" value="LeuA/HCS_post-cat"/>
</dbReference>
<evidence type="ECO:0000259" key="19">
    <source>
        <dbReference type="SMART" id="SM00917"/>
    </source>
</evidence>
<dbReference type="EMBL" id="OU466861">
    <property type="protein sequence ID" value="CAH2067185.1"/>
    <property type="molecule type" value="Genomic_DNA"/>
</dbReference>
<evidence type="ECO:0000256" key="7">
    <source>
        <dbReference type="ARBA" id="ARBA00022430"/>
    </source>
</evidence>
<keyword evidence="15" id="KW-0100">Branched-chain amino acid biosynthesis</keyword>
<keyword evidence="12" id="KW-0809">Transit peptide</keyword>
<evidence type="ECO:0000256" key="3">
    <source>
        <dbReference type="ARBA" id="ARBA00004474"/>
    </source>
</evidence>
<feature type="transmembrane region" description="Helical" evidence="18">
    <location>
        <begin position="716"/>
        <end position="734"/>
    </location>
</feature>
<proteinExistence type="inferred from homology"/>
<keyword evidence="9" id="KW-0808">Transferase</keyword>
<reference evidence="20 21" key="1">
    <citation type="submission" date="2022-03" db="EMBL/GenBank/DDBJ databases">
        <authorList>
            <person name="Nunn A."/>
            <person name="Chopra R."/>
            <person name="Nunn A."/>
            <person name="Contreras Garrido A."/>
        </authorList>
    </citation>
    <scope>NUCLEOTIDE SEQUENCE [LARGE SCALE GENOMIC DNA]</scope>
</reference>
<dbReference type="GO" id="GO:0003852">
    <property type="term" value="F:2-isopropylmalate synthase activity"/>
    <property type="evidence" value="ECO:0007669"/>
    <property type="project" value="UniProtKB-EC"/>
</dbReference>
<dbReference type="FunFam" id="3.30.160.270:FF:000004">
    <property type="entry name" value="2-isopropylmalate synthase B"/>
    <property type="match status" value="1"/>
</dbReference>
<evidence type="ECO:0000256" key="16">
    <source>
        <dbReference type="ARBA" id="ARBA00059544"/>
    </source>
</evidence>
<evidence type="ECO:0000256" key="8">
    <source>
        <dbReference type="ARBA" id="ARBA00022605"/>
    </source>
</evidence>
<dbReference type="PROSITE" id="PS00815">
    <property type="entry name" value="AIPM_HOMOCIT_SYNTH_1"/>
    <property type="match status" value="1"/>
</dbReference>
<dbReference type="SMART" id="SM00917">
    <property type="entry name" value="LeuA_dimer"/>
    <property type="match status" value="1"/>
</dbReference>
<dbReference type="GO" id="GO:0009098">
    <property type="term" value="P:L-leucine biosynthetic process"/>
    <property type="evidence" value="ECO:0007669"/>
    <property type="project" value="UniProtKB-KW"/>
</dbReference>
<feature type="transmembrane region" description="Helical" evidence="18">
    <location>
        <begin position="678"/>
        <end position="696"/>
    </location>
</feature>
<dbReference type="GO" id="GO:0009507">
    <property type="term" value="C:chloroplast"/>
    <property type="evidence" value="ECO:0007669"/>
    <property type="project" value="TreeGrafter"/>
</dbReference>
<evidence type="ECO:0000256" key="18">
    <source>
        <dbReference type="SAM" id="Phobius"/>
    </source>
</evidence>
<dbReference type="EC" id="2.3.3.13" evidence="6"/>
<dbReference type="InterPro" id="IPR013709">
    <property type="entry name" value="2-isopropylmalate_synth_dimer"/>
</dbReference>
<comment type="pathway">
    <text evidence="4">Amino-acid biosynthesis; L-leucine biosynthesis; L-leucine from 3-methyl-2-oxobutanoate: step 1/4.</text>
</comment>
<dbReference type="Pfam" id="PF22617">
    <property type="entry name" value="HCS_D2"/>
    <property type="match status" value="1"/>
</dbReference>
<feature type="non-terminal residue" evidence="20">
    <location>
        <position position="1"/>
    </location>
</feature>
<evidence type="ECO:0000313" key="21">
    <source>
        <dbReference type="Proteomes" id="UP000836841"/>
    </source>
</evidence>
<dbReference type="InterPro" id="IPR000891">
    <property type="entry name" value="PYR_CT"/>
</dbReference>
<dbReference type="Pfam" id="PF00682">
    <property type="entry name" value="HMGL-like"/>
    <property type="match status" value="1"/>
</dbReference>